<dbReference type="GO" id="GO:0005840">
    <property type="term" value="C:ribosome"/>
    <property type="evidence" value="ECO:0007669"/>
    <property type="project" value="UniProtKB-KW"/>
</dbReference>
<feature type="domain" description="N-acetyltransferase" evidence="1">
    <location>
        <begin position="1"/>
        <end position="167"/>
    </location>
</feature>
<dbReference type="PANTHER" id="PTHR43617">
    <property type="entry name" value="L-AMINO ACID N-ACETYLTRANSFERASE"/>
    <property type="match status" value="1"/>
</dbReference>
<keyword evidence="2" id="KW-0689">Ribosomal protein</keyword>
<name>A0A841Q6Q1_9BACI</name>
<comment type="caution">
    <text evidence="2">The sequence shown here is derived from an EMBL/GenBank/DDBJ whole genome shotgun (WGS) entry which is preliminary data.</text>
</comment>
<gene>
    <name evidence="2" type="ORF">HNQ94_002541</name>
</gene>
<organism evidence="2 3">
    <name type="scientific">Salirhabdus euzebyi</name>
    <dbReference type="NCBI Taxonomy" id="394506"/>
    <lineage>
        <taxon>Bacteria</taxon>
        <taxon>Bacillati</taxon>
        <taxon>Bacillota</taxon>
        <taxon>Bacilli</taxon>
        <taxon>Bacillales</taxon>
        <taxon>Bacillaceae</taxon>
        <taxon>Salirhabdus</taxon>
    </lineage>
</organism>
<dbReference type="InterPro" id="IPR050276">
    <property type="entry name" value="MshD_Acetyltransferase"/>
</dbReference>
<dbReference type="AlphaFoldDB" id="A0A841Q6Q1"/>
<accession>A0A841Q6Q1</accession>
<dbReference type="Pfam" id="PF13420">
    <property type="entry name" value="Acetyltransf_4"/>
    <property type="match status" value="1"/>
</dbReference>
<evidence type="ECO:0000313" key="3">
    <source>
        <dbReference type="Proteomes" id="UP000581688"/>
    </source>
</evidence>
<dbReference type="SUPFAM" id="SSF55729">
    <property type="entry name" value="Acyl-CoA N-acyltransferases (Nat)"/>
    <property type="match status" value="1"/>
</dbReference>
<keyword evidence="2" id="KW-0687">Ribonucleoprotein</keyword>
<protein>
    <submittedName>
        <fullName evidence="2">Ribosomal protein S18 acetylase RimI-like enzyme</fullName>
    </submittedName>
</protein>
<dbReference type="InterPro" id="IPR000182">
    <property type="entry name" value="GNAT_dom"/>
</dbReference>
<evidence type="ECO:0000313" key="2">
    <source>
        <dbReference type="EMBL" id="MBB6454090.1"/>
    </source>
</evidence>
<dbReference type="Proteomes" id="UP000581688">
    <property type="component" value="Unassembled WGS sequence"/>
</dbReference>
<dbReference type="PANTHER" id="PTHR43617:SF33">
    <property type="entry name" value="SPORE COAT POLYSACCHARIDE BIOSYNTHESIS PROTEIN SPSD"/>
    <property type="match status" value="1"/>
</dbReference>
<dbReference type="CDD" id="cd04301">
    <property type="entry name" value="NAT_SF"/>
    <property type="match status" value="1"/>
</dbReference>
<sequence length="167" mass="18900">MIITILGKQDASAYWELRLQALQLHPEAFGTSYEQAIQTENPIKQSEDRLTSDHSITFGAFVNEKLIGIITILFTTADKMKHKAELVGMYVEKEYRHQGIGKQLILKAIQTARRKGSIEQINLTVVSSNVSAVHLYKSIGFEVYGVEKSALKFNGKYFDEDLMVIFL</sequence>
<proteinExistence type="predicted"/>
<dbReference type="GO" id="GO:0016747">
    <property type="term" value="F:acyltransferase activity, transferring groups other than amino-acyl groups"/>
    <property type="evidence" value="ECO:0007669"/>
    <property type="project" value="InterPro"/>
</dbReference>
<keyword evidence="3" id="KW-1185">Reference proteome</keyword>
<dbReference type="EMBL" id="JACHGH010000007">
    <property type="protein sequence ID" value="MBB6454090.1"/>
    <property type="molecule type" value="Genomic_DNA"/>
</dbReference>
<dbReference type="Gene3D" id="3.40.630.30">
    <property type="match status" value="1"/>
</dbReference>
<reference evidence="2 3" key="1">
    <citation type="submission" date="2020-08" db="EMBL/GenBank/DDBJ databases">
        <title>Genomic Encyclopedia of Type Strains, Phase IV (KMG-IV): sequencing the most valuable type-strain genomes for metagenomic binning, comparative biology and taxonomic classification.</title>
        <authorList>
            <person name="Goeker M."/>
        </authorList>
    </citation>
    <scope>NUCLEOTIDE SEQUENCE [LARGE SCALE GENOMIC DNA]</scope>
    <source>
        <strain evidence="2 3">DSM 19612</strain>
    </source>
</reference>
<dbReference type="InterPro" id="IPR016181">
    <property type="entry name" value="Acyl_CoA_acyltransferase"/>
</dbReference>
<dbReference type="PROSITE" id="PS51186">
    <property type="entry name" value="GNAT"/>
    <property type="match status" value="1"/>
</dbReference>
<evidence type="ECO:0000259" key="1">
    <source>
        <dbReference type="PROSITE" id="PS51186"/>
    </source>
</evidence>